<dbReference type="NCBIfam" id="TIGR00004">
    <property type="entry name" value="Rid family detoxifying hydrolase"/>
    <property type="match status" value="1"/>
</dbReference>
<dbReference type="CDD" id="cd00448">
    <property type="entry name" value="YjgF_YER057c_UK114_family"/>
    <property type="match status" value="1"/>
</dbReference>
<dbReference type="Gene3D" id="3.30.1330.40">
    <property type="entry name" value="RutC-like"/>
    <property type="match status" value="1"/>
</dbReference>
<dbReference type="InterPro" id="IPR035959">
    <property type="entry name" value="RutC-like_sf"/>
</dbReference>
<dbReference type="GO" id="GO:0120241">
    <property type="term" value="F:2-iminobutanoate/2-iminopropanoate deaminase"/>
    <property type="evidence" value="ECO:0007669"/>
    <property type="project" value="UniProtKB-EC"/>
</dbReference>
<keyword evidence="2" id="KW-0378">Hydrolase</keyword>
<evidence type="ECO:0000256" key="1">
    <source>
        <dbReference type="ARBA" id="ARBA00010552"/>
    </source>
</evidence>
<dbReference type="EC" id="3.5.99.10" evidence="2"/>
<dbReference type="SUPFAM" id="SSF55298">
    <property type="entry name" value="YjgF-like"/>
    <property type="match status" value="1"/>
</dbReference>
<comment type="caution">
    <text evidence="2">The sequence shown here is derived from an EMBL/GenBank/DDBJ whole genome shotgun (WGS) entry which is preliminary data.</text>
</comment>
<accession>A0A2H9T5P7</accession>
<organism evidence="2">
    <name type="scientific">invertebrate metagenome</name>
    <dbReference type="NCBI Taxonomy" id="1711999"/>
    <lineage>
        <taxon>unclassified sequences</taxon>
        <taxon>metagenomes</taxon>
        <taxon>organismal metagenomes</taxon>
    </lineage>
</organism>
<sequence length="126" mass="14154">MIKVIETPDSPPAIGPYSQGIQFGNMMFTSGQLPVDPETGEMSEDTKEQAHQCLKNVRAVLESAGFTMKDVRKATVFVKNMDDFTDINCVYKQYFSVPFPCRSLVEVVRLPKDVKVEIEVFASKEI</sequence>
<dbReference type="GO" id="GO:0005829">
    <property type="term" value="C:cytosol"/>
    <property type="evidence" value="ECO:0007669"/>
    <property type="project" value="TreeGrafter"/>
</dbReference>
<dbReference type="PANTHER" id="PTHR11803:SF39">
    <property type="entry name" value="2-IMINOBUTANOATE_2-IMINOPROPANOATE DEAMINASE"/>
    <property type="match status" value="1"/>
</dbReference>
<dbReference type="EMBL" id="NSIT01000163">
    <property type="protein sequence ID" value="PJE78538.1"/>
    <property type="molecule type" value="Genomic_DNA"/>
</dbReference>
<dbReference type="PANTHER" id="PTHR11803">
    <property type="entry name" value="2-IMINOBUTANOATE/2-IMINOPROPANOATE DEAMINASE RIDA"/>
    <property type="match status" value="1"/>
</dbReference>
<dbReference type="InterPro" id="IPR006056">
    <property type="entry name" value="RidA"/>
</dbReference>
<comment type="similarity">
    <text evidence="1">Belongs to the RutC family.</text>
</comment>
<reference evidence="2" key="1">
    <citation type="journal article" date="2017" name="Appl. Environ. Microbiol.">
        <title>Molecular characterization of an Endozoicomonas-like organism causing infection in king scallop Pecten maximus L.</title>
        <authorList>
            <person name="Cano I."/>
            <person name="van Aerle R."/>
            <person name="Ross S."/>
            <person name="Verner-Jeffreys D.W."/>
            <person name="Paley R.K."/>
            <person name="Rimmer G."/>
            <person name="Ryder D."/>
            <person name="Hooper P."/>
            <person name="Stone D."/>
            <person name="Feist S.W."/>
        </authorList>
    </citation>
    <scope>NUCLEOTIDE SEQUENCE</scope>
</reference>
<proteinExistence type="inferred from homology"/>
<evidence type="ECO:0000313" key="2">
    <source>
        <dbReference type="EMBL" id="PJE78538.1"/>
    </source>
</evidence>
<name>A0A2H9T5P7_9ZZZZ</name>
<protein>
    <submittedName>
        <fullName evidence="2">2-iminobutanoate/2-iminopropanoate deaminase</fullName>
        <ecNumber evidence="2">3.5.99.10</ecNumber>
    </submittedName>
</protein>
<dbReference type="Pfam" id="PF01042">
    <property type="entry name" value="Ribonuc_L-PSP"/>
    <property type="match status" value="1"/>
</dbReference>
<dbReference type="FunFam" id="3.30.1330.40:FF:000001">
    <property type="entry name" value="L-PSP family endoribonuclease"/>
    <property type="match status" value="1"/>
</dbReference>
<gene>
    <name evidence="2" type="primary">ridA_1</name>
    <name evidence="2" type="ORF">CI610_02531</name>
</gene>
<dbReference type="AlphaFoldDB" id="A0A2H9T5P7"/>
<dbReference type="InterPro" id="IPR006175">
    <property type="entry name" value="YjgF/YER057c/UK114"/>
</dbReference>